<proteinExistence type="predicted"/>
<evidence type="ECO:0008006" key="4">
    <source>
        <dbReference type="Google" id="ProtNLM"/>
    </source>
</evidence>
<gene>
    <name evidence="2" type="ORF">AYI69_g582</name>
</gene>
<keyword evidence="1" id="KW-0732">Signal</keyword>
<dbReference type="Proteomes" id="UP000187429">
    <property type="component" value="Unassembled WGS sequence"/>
</dbReference>
<feature type="chain" id="PRO_5012209939" description="Ecp2 effector protein domain-containing protein" evidence="1">
    <location>
        <begin position="20"/>
        <end position="165"/>
    </location>
</feature>
<dbReference type="AlphaFoldDB" id="A0A1R1YSP4"/>
<evidence type="ECO:0000313" key="3">
    <source>
        <dbReference type="Proteomes" id="UP000187429"/>
    </source>
</evidence>
<keyword evidence="3" id="KW-1185">Reference proteome</keyword>
<evidence type="ECO:0000313" key="2">
    <source>
        <dbReference type="EMBL" id="OMJ29890.1"/>
    </source>
</evidence>
<comment type="caution">
    <text evidence="2">The sequence shown here is derived from an EMBL/GenBank/DDBJ whole genome shotgun (WGS) entry which is preliminary data.</text>
</comment>
<name>A0A1R1YSP4_9FUNG</name>
<feature type="signal peptide" evidence="1">
    <location>
        <begin position="1"/>
        <end position="19"/>
    </location>
</feature>
<reference evidence="3" key="1">
    <citation type="submission" date="2017-01" db="EMBL/GenBank/DDBJ databases">
        <authorList>
            <person name="Wang Y."/>
            <person name="White M."/>
            <person name="Kvist S."/>
            <person name="Moncalvo J.-M."/>
        </authorList>
    </citation>
    <scope>NUCLEOTIDE SEQUENCE [LARGE SCALE GENOMIC DNA]</scope>
    <source>
        <strain evidence="3">ID-206-W2</strain>
    </source>
</reference>
<organism evidence="2 3">
    <name type="scientific">Smittium culicis</name>
    <dbReference type="NCBI Taxonomy" id="133412"/>
    <lineage>
        <taxon>Eukaryota</taxon>
        <taxon>Fungi</taxon>
        <taxon>Fungi incertae sedis</taxon>
        <taxon>Zoopagomycota</taxon>
        <taxon>Kickxellomycotina</taxon>
        <taxon>Harpellomycetes</taxon>
        <taxon>Harpellales</taxon>
        <taxon>Legeriomycetaceae</taxon>
        <taxon>Smittium</taxon>
    </lineage>
</organism>
<evidence type="ECO:0000256" key="1">
    <source>
        <dbReference type="SAM" id="SignalP"/>
    </source>
</evidence>
<sequence>MKIAHFFSSILLVFSFTKAEITHGYGFGNKSMSSDTFKRAGGEDDSTLNCPTTGVLSDPFNDDDYKYMLNAIDTVCDFLRCNIDVYLGKGEVDIKARLQTEGCYSKQLNIVSMKENARNLVYNAVHEERTRTGCKNSISWKYAPKNSTGENRAYEINVAAFGEDI</sequence>
<dbReference type="EMBL" id="LSSM01000145">
    <property type="protein sequence ID" value="OMJ29890.1"/>
    <property type="molecule type" value="Genomic_DNA"/>
</dbReference>
<accession>A0A1R1YSP4</accession>
<protein>
    <recommendedName>
        <fullName evidence="4">Ecp2 effector protein domain-containing protein</fullName>
    </recommendedName>
</protein>